<dbReference type="PANTHER" id="PTHR33650">
    <property type="entry name" value="CHLOROPLAST ENVELOPE MEMBRANE PROTEIN-RELATED"/>
    <property type="match status" value="1"/>
</dbReference>
<keyword evidence="2 9" id="KW-0813">Transport</keyword>
<protein>
    <recommendedName>
        <fullName evidence="9">Potassium/proton antiporter CemA</fullName>
    </recommendedName>
    <alternativeName>
        <fullName evidence="9">Chloroplast envelope membrane protein A</fullName>
        <shortName evidence="9">CemA</shortName>
    </alternativeName>
</protein>
<evidence type="ECO:0000256" key="5">
    <source>
        <dbReference type="ARBA" id="ARBA00022989"/>
    </source>
</evidence>
<evidence type="ECO:0000256" key="3">
    <source>
        <dbReference type="ARBA" id="ARBA00022692"/>
    </source>
</evidence>
<evidence type="ECO:0000256" key="8">
    <source>
        <dbReference type="ARBA" id="ARBA00043980"/>
    </source>
</evidence>
<keyword evidence="6 9" id="KW-0406">Ion transport</keyword>
<name>A0A3G5CPT7_9MONI</name>
<dbReference type="RefSeq" id="YP_009547220.1">
    <property type="nucleotide sequence ID" value="NC_040171.1"/>
</dbReference>
<reference evidence="10" key="1">
    <citation type="journal article" date="2018" name="Genome Biol. Evol.">
        <title>Mobile Elements Shape Plastome Evolution in Ferns.</title>
        <authorList>
            <person name="Robison T.A."/>
            <person name="Grusz A.L."/>
            <person name="Wolf P.G."/>
            <person name="Mower J.P."/>
            <person name="Fauskee B.D."/>
            <person name="Sosa K."/>
            <person name="Schuettpelz E.L."/>
        </authorList>
    </citation>
    <scope>NUCLEOTIDE SEQUENCE</scope>
</reference>
<sequence length="507" mass="59132">MKSCHWKRKILRWFFNTPHRSSDRAYEASKHLQSDSLFFTQLKSLSSAAGDSSRARAAFKTTVSKKSRYVICCSLLEHKFSLFLSGIRRYSKVFFRTEQLRSFLAKRCRSYFHYANDYPIESCLNTLLHKLFHIMIPKKIFSGYRSNYYMDNEAVDGGRGVSGLSEYELEGDSASASGFISYKLNTLEKMNRKLAWIEATSNDFNFREKICSRQIFPFQIKKKLIEESLHCELAVSRHSPVAYESISLVPRSVTRTLSRFKAELTNRSSLLVHNDFDLAKNQASVSLRYVGFFFLLPFSFRVALENWFLEPWIRGWWNILQIQVYLNPFQEEKALRKLREVEALIWLDDVIRNLADTQLQNFDADARDESTRLAMMYDEPNIQLLLQLATDTISVAILFLVIILGRKRLAVSNSRIQESFYSLNDTMKAFSILLLTDLCLGFHSPHGWEILVESFFEHFGLTPDKYVIPRFVSTFPVILDTPFKYWIFRHLNRTSPSIVATYHTMSE</sequence>
<keyword evidence="10" id="KW-0150">Chloroplast</keyword>
<evidence type="ECO:0000256" key="4">
    <source>
        <dbReference type="ARBA" id="ARBA00022781"/>
    </source>
</evidence>
<accession>A0A3G5CPT7</accession>
<keyword evidence="4 9" id="KW-0375">Hydrogen ion transport</keyword>
<dbReference type="PANTHER" id="PTHR33650:SF2">
    <property type="entry name" value="CHLOROPLAST ENVELOPE MEMBRANE PROTEIN"/>
    <property type="match status" value="1"/>
</dbReference>
<evidence type="ECO:0000256" key="7">
    <source>
        <dbReference type="ARBA" id="ARBA00023136"/>
    </source>
</evidence>
<comment type="similarity">
    <text evidence="8 9">Belongs to the CemA family.</text>
</comment>
<keyword evidence="9" id="KW-0050">Antiport</keyword>
<evidence type="ECO:0000256" key="2">
    <source>
        <dbReference type="ARBA" id="ARBA00022448"/>
    </source>
</evidence>
<proteinExistence type="inferred from homology"/>
<evidence type="ECO:0000256" key="9">
    <source>
        <dbReference type="HAMAP-Rule" id="MF_01308"/>
    </source>
</evidence>
<comment type="subcellular location">
    <subcellularLocation>
        <location evidence="1">Membrane</location>
        <topology evidence="1">Multi-pass membrane protein</topology>
    </subcellularLocation>
    <subcellularLocation>
        <location evidence="9">Plastid</location>
        <location evidence="9">Chloroplast inner membrane</location>
        <topology evidence="9">Multi-pass membrane protein</topology>
    </subcellularLocation>
</comment>
<dbReference type="EMBL" id="MH173070">
    <property type="protein sequence ID" value="AYW14876.1"/>
    <property type="molecule type" value="Genomic_DNA"/>
</dbReference>
<dbReference type="GO" id="GO:0015078">
    <property type="term" value="F:proton transmembrane transporter activity"/>
    <property type="evidence" value="ECO:0007669"/>
    <property type="project" value="UniProtKB-UniRule"/>
</dbReference>
<comment type="function">
    <text evidence="9">Contributes to K(+)/H(+) antiport activity by supporting proton efflux to control proton extrusion and homeostasis in chloroplasts in a light-dependent manner to modulate photosynthesis. Prevents excessive induction of non-photochemical quenching (NPQ) under continuous-light conditions. Indirectly promotes efficient inorganic carbon uptake into chloroplasts.</text>
</comment>
<keyword evidence="9" id="KW-0633">Potassium transport</keyword>
<evidence type="ECO:0000256" key="6">
    <source>
        <dbReference type="ARBA" id="ARBA00023065"/>
    </source>
</evidence>
<dbReference type="InterPro" id="IPR004282">
    <property type="entry name" value="CemA"/>
</dbReference>
<gene>
    <name evidence="9 10" type="primary">cemA</name>
</gene>
<dbReference type="GO" id="GO:0006813">
    <property type="term" value="P:potassium ion transport"/>
    <property type="evidence" value="ECO:0007669"/>
    <property type="project" value="UniProtKB-UniRule"/>
</dbReference>
<keyword evidence="9" id="KW-0630">Potassium</keyword>
<dbReference type="GO" id="GO:0015297">
    <property type="term" value="F:antiporter activity"/>
    <property type="evidence" value="ECO:0007669"/>
    <property type="project" value="UniProtKB-KW"/>
</dbReference>
<dbReference type="AlphaFoldDB" id="A0A3G5CPT7"/>
<geneLocation type="chloroplast" evidence="10"/>
<keyword evidence="9" id="KW-1001">Plastid inner membrane</keyword>
<comment type="catalytic activity">
    <reaction evidence="9">
        <text>K(+)(in) + H(+)(out) = K(+)(out) + H(+)(in)</text>
        <dbReference type="Rhea" id="RHEA:29467"/>
        <dbReference type="ChEBI" id="CHEBI:15378"/>
        <dbReference type="ChEBI" id="CHEBI:29103"/>
    </reaction>
</comment>
<dbReference type="GO" id="GO:0009706">
    <property type="term" value="C:chloroplast inner membrane"/>
    <property type="evidence" value="ECO:0007669"/>
    <property type="project" value="UniProtKB-SubCell"/>
</dbReference>
<evidence type="ECO:0000256" key="1">
    <source>
        <dbReference type="ARBA" id="ARBA00004141"/>
    </source>
</evidence>
<dbReference type="GeneID" id="38664117"/>
<dbReference type="Pfam" id="PF03040">
    <property type="entry name" value="CemA"/>
    <property type="match status" value="1"/>
</dbReference>
<feature type="transmembrane region" description="Helical" evidence="9">
    <location>
        <begin position="384"/>
        <end position="405"/>
    </location>
</feature>
<keyword evidence="10" id="KW-0934">Plastid</keyword>
<dbReference type="HAMAP" id="MF_01308">
    <property type="entry name" value="CemA_PxcA"/>
    <property type="match status" value="1"/>
</dbReference>
<keyword evidence="3 9" id="KW-0812">Transmembrane</keyword>
<keyword evidence="5 9" id="KW-1133">Transmembrane helix</keyword>
<evidence type="ECO:0000313" key="10">
    <source>
        <dbReference type="EMBL" id="AYW14876.1"/>
    </source>
</evidence>
<keyword evidence="7 9" id="KW-0472">Membrane</keyword>
<comment type="caution">
    <text evidence="9">Lacks conserved residue(s) required for the propagation of feature annotation.</text>
</comment>
<organism evidence="10">
    <name type="scientific">Pentagramma triangularis</name>
    <dbReference type="NCBI Taxonomy" id="451078"/>
    <lineage>
        <taxon>Eukaryota</taxon>
        <taxon>Viridiplantae</taxon>
        <taxon>Streptophyta</taxon>
        <taxon>Embryophyta</taxon>
        <taxon>Tracheophyta</taxon>
        <taxon>Polypodiopsida</taxon>
        <taxon>Polypodiidae</taxon>
        <taxon>Polypodiales</taxon>
        <taxon>Pteridineae</taxon>
        <taxon>Pteridaceae</taxon>
        <taxon>Cheilanthoideae</taxon>
        <taxon>Pentagramma</taxon>
    </lineage>
</organism>